<feature type="compositionally biased region" description="Polar residues" evidence="2">
    <location>
        <begin position="142"/>
        <end position="161"/>
    </location>
</feature>
<evidence type="ECO:0000313" key="5">
    <source>
        <dbReference type="RefSeq" id="XP_003743544.1"/>
    </source>
</evidence>
<dbReference type="GeneID" id="100899755"/>
<dbReference type="SUPFAM" id="SSF54768">
    <property type="entry name" value="dsRNA-binding domain-like"/>
    <property type="match status" value="1"/>
</dbReference>
<dbReference type="AlphaFoldDB" id="A0AAJ6QTG1"/>
<sequence>MMKVQADCEISFEQVVLLVRHVCRISGSVTQKTFHEYFPHLEDETIERILEILLETRHIQKGEKGKYTFVDIEESVETGDLDKELEVLSKLKQIYVEGLAGKVCPPECSITPARDPGARPRSTSSASTFESNGFGSLRRSQEAQLQRRISFTSRAKNTQRFTRGARKSSLNDLSMLSDDSGYHFSPDHGKPGNKELMEIKTMARCPDFAGRGNSSEGEFESRARSPPPELNQTFSPRRETAFYRALGANPQDLDSSRCEDPSSDEDGIAPYDLSSCLAALELESIEERQPPPRREAELSAGSTSTQGDTEPKIEAADSGACRSNANPIPKESSPIPLNSKSMQGKPSGASGKSANLQVHFDESSRSAVPRVRDAFHWTKPDTERELEDPCEALEAYCSSHALKPPAYSLTYMPLEEVYYCMVFVGRSSFLSYPISSKTEKRAREVAAEKAVRKLGVTAQMVADGIISEPRNEK</sequence>
<feature type="domain" description="DRBM" evidence="3">
    <location>
        <begin position="388"/>
        <end position="456"/>
    </location>
</feature>
<reference evidence="5" key="1">
    <citation type="submission" date="2025-08" db="UniProtKB">
        <authorList>
            <consortium name="RefSeq"/>
        </authorList>
    </citation>
    <scope>IDENTIFICATION</scope>
</reference>
<feature type="region of interest" description="Disordered" evidence="2">
    <location>
        <begin position="111"/>
        <end position="167"/>
    </location>
</feature>
<evidence type="ECO:0000256" key="2">
    <source>
        <dbReference type="SAM" id="MobiDB-lite"/>
    </source>
</evidence>
<evidence type="ECO:0000313" key="4">
    <source>
        <dbReference type="Proteomes" id="UP000694867"/>
    </source>
</evidence>
<dbReference type="RefSeq" id="XP_003743544.1">
    <property type="nucleotide sequence ID" value="XM_003743496.2"/>
</dbReference>
<feature type="compositionally biased region" description="Low complexity" evidence="2">
    <location>
        <begin position="273"/>
        <end position="282"/>
    </location>
</feature>
<dbReference type="Gene3D" id="3.30.160.20">
    <property type="match status" value="1"/>
</dbReference>
<accession>A0AAJ6QTG1</accession>
<protein>
    <submittedName>
        <fullName evidence="5">Uncharacterized protein LOC100899755</fullName>
    </submittedName>
</protein>
<dbReference type="PROSITE" id="PS50137">
    <property type="entry name" value="DS_RBD"/>
    <property type="match status" value="1"/>
</dbReference>
<proteinExistence type="predicted"/>
<gene>
    <name evidence="5" type="primary">LOC100899755</name>
</gene>
<feature type="region of interest" description="Disordered" evidence="2">
    <location>
        <begin position="206"/>
        <end position="353"/>
    </location>
</feature>
<organism evidence="4 5">
    <name type="scientific">Galendromus occidentalis</name>
    <name type="common">western predatory mite</name>
    <dbReference type="NCBI Taxonomy" id="34638"/>
    <lineage>
        <taxon>Eukaryota</taxon>
        <taxon>Metazoa</taxon>
        <taxon>Ecdysozoa</taxon>
        <taxon>Arthropoda</taxon>
        <taxon>Chelicerata</taxon>
        <taxon>Arachnida</taxon>
        <taxon>Acari</taxon>
        <taxon>Parasitiformes</taxon>
        <taxon>Mesostigmata</taxon>
        <taxon>Gamasina</taxon>
        <taxon>Phytoseioidea</taxon>
        <taxon>Phytoseiidae</taxon>
        <taxon>Typhlodrominae</taxon>
        <taxon>Galendromus</taxon>
    </lineage>
</organism>
<dbReference type="InterPro" id="IPR014720">
    <property type="entry name" value="dsRBD_dom"/>
</dbReference>
<evidence type="ECO:0000259" key="3">
    <source>
        <dbReference type="PROSITE" id="PS50137"/>
    </source>
</evidence>
<keyword evidence="4" id="KW-1185">Reference proteome</keyword>
<dbReference type="GO" id="GO:0003723">
    <property type="term" value="F:RNA binding"/>
    <property type="evidence" value="ECO:0007669"/>
    <property type="project" value="UniProtKB-UniRule"/>
</dbReference>
<feature type="compositionally biased region" description="Basic and acidic residues" evidence="2">
    <location>
        <begin position="285"/>
        <end position="297"/>
    </location>
</feature>
<keyword evidence="1" id="KW-0694">RNA-binding</keyword>
<dbReference type="KEGG" id="goe:100899755"/>
<feature type="compositionally biased region" description="Polar residues" evidence="2">
    <location>
        <begin position="121"/>
        <end position="134"/>
    </location>
</feature>
<feature type="compositionally biased region" description="Polar residues" evidence="2">
    <location>
        <begin position="335"/>
        <end position="353"/>
    </location>
</feature>
<dbReference type="Proteomes" id="UP000694867">
    <property type="component" value="Unplaced"/>
</dbReference>
<name>A0AAJ6QTG1_9ACAR</name>
<evidence type="ECO:0000256" key="1">
    <source>
        <dbReference type="PROSITE-ProRule" id="PRU00266"/>
    </source>
</evidence>